<evidence type="ECO:0008006" key="3">
    <source>
        <dbReference type="Google" id="ProtNLM"/>
    </source>
</evidence>
<dbReference type="PROSITE" id="PS51257">
    <property type="entry name" value="PROKAR_LIPOPROTEIN"/>
    <property type="match status" value="1"/>
</dbReference>
<comment type="caution">
    <text evidence="1">The sequence shown here is derived from an EMBL/GenBank/DDBJ whole genome shotgun (WGS) entry which is preliminary data.</text>
</comment>
<dbReference type="EMBL" id="BNBI01000001">
    <property type="protein sequence ID" value="GHE84980.1"/>
    <property type="molecule type" value="Genomic_DNA"/>
</dbReference>
<reference evidence="1" key="2">
    <citation type="submission" date="2020-09" db="EMBL/GenBank/DDBJ databases">
        <authorList>
            <person name="Sun Q."/>
            <person name="Ohkuma M."/>
        </authorList>
    </citation>
    <scope>NUCLEOTIDE SEQUENCE</scope>
    <source>
        <strain evidence="1">JCM 4477</strain>
    </source>
</reference>
<gene>
    <name evidence="1" type="ORF">GCM10018772_05160</name>
</gene>
<evidence type="ECO:0000313" key="2">
    <source>
        <dbReference type="Proteomes" id="UP000630718"/>
    </source>
</evidence>
<dbReference type="RefSeq" id="WP_190202407.1">
    <property type="nucleotide sequence ID" value="NZ_BNBI01000001.1"/>
</dbReference>
<evidence type="ECO:0000313" key="1">
    <source>
        <dbReference type="EMBL" id="GHE84980.1"/>
    </source>
</evidence>
<reference evidence="1" key="1">
    <citation type="journal article" date="2014" name="Int. J. Syst. Evol. Microbiol.">
        <title>Complete genome sequence of Corynebacterium casei LMG S-19264T (=DSM 44701T), isolated from a smear-ripened cheese.</title>
        <authorList>
            <consortium name="US DOE Joint Genome Institute (JGI-PGF)"/>
            <person name="Walter F."/>
            <person name="Albersmeier A."/>
            <person name="Kalinowski J."/>
            <person name="Ruckert C."/>
        </authorList>
    </citation>
    <scope>NUCLEOTIDE SEQUENCE</scope>
    <source>
        <strain evidence="1">JCM 4477</strain>
    </source>
</reference>
<accession>A0A919A411</accession>
<proteinExistence type="predicted"/>
<protein>
    <recommendedName>
        <fullName evidence="3">Lipoprotein</fullName>
    </recommendedName>
</protein>
<sequence>MTRTTTALLAAVVLLGGGAAGCSESKSQDEIAKDCVAALKARAEGDKGKPKDCEGLGDDDYDALLMSHVLTDDLGWVDEDGNVDREKMLDDATSQP</sequence>
<organism evidence="1 2">
    <name type="scientific">Streptomyces fumanus</name>
    <dbReference type="NCBI Taxonomy" id="67302"/>
    <lineage>
        <taxon>Bacteria</taxon>
        <taxon>Bacillati</taxon>
        <taxon>Actinomycetota</taxon>
        <taxon>Actinomycetes</taxon>
        <taxon>Kitasatosporales</taxon>
        <taxon>Streptomycetaceae</taxon>
        <taxon>Streptomyces</taxon>
    </lineage>
</organism>
<dbReference type="AlphaFoldDB" id="A0A919A411"/>
<dbReference type="Proteomes" id="UP000630718">
    <property type="component" value="Unassembled WGS sequence"/>
</dbReference>
<name>A0A919A411_9ACTN</name>
<keyword evidence="2" id="KW-1185">Reference proteome</keyword>